<feature type="domain" description="ABC transporter" evidence="4">
    <location>
        <begin position="17"/>
        <end position="66"/>
    </location>
</feature>
<dbReference type="OrthoDB" id="18209at2157"/>
<evidence type="ECO:0000259" key="4">
    <source>
        <dbReference type="Pfam" id="PF00005"/>
    </source>
</evidence>
<dbReference type="InterPro" id="IPR027417">
    <property type="entry name" value="P-loop_NTPase"/>
</dbReference>
<keyword evidence="3" id="KW-0067">ATP-binding</keyword>
<protein>
    <submittedName>
        <fullName evidence="5">Putative ABC transporter</fullName>
    </submittedName>
</protein>
<evidence type="ECO:0000313" key="6">
    <source>
        <dbReference type="Proteomes" id="UP000005867"/>
    </source>
</evidence>
<keyword evidence="1" id="KW-0813">Transport</keyword>
<dbReference type="STRING" id="1104324.P186_0893"/>
<dbReference type="InterPro" id="IPR003439">
    <property type="entry name" value="ABC_transporter-like_ATP-bd"/>
</dbReference>
<dbReference type="SUPFAM" id="SSF52540">
    <property type="entry name" value="P-loop containing nucleoside triphosphate hydrolases"/>
    <property type="match status" value="1"/>
</dbReference>
<name>G7VB24_9CREN</name>
<dbReference type="Gene3D" id="3.40.50.300">
    <property type="entry name" value="P-loop containing nucleotide triphosphate hydrolases"/>
    <property type="match status" value="1"/>
</dbReference>
<dbReference type="eggNOG" id="arCOG00194">
    <property type="taxonomic scope" value="Archaea"/>
</dbReference>
<sequence length="83" mass="8856">MLEARGLVVGYDKPLTKPLDFKLAKGESIVFYGPNGVGKTTLAKTIASLLKPLGGSVLLDGVPVPRARDYIFFLPEVVDLPDG</sequence>
<dbReference type="GO" id="GO:0016887">
    <property type="term" value="F:ATP hydrolysis activity"/>
    <property type="evidence" value="ECO:0007669"/>
    <property type="project" value="InterPro"/>
</dbReference>
<evidence type="ECO:0000256" key="1">
    <source>
        <dbReference type="ARBA" id="ARBA00022448"/>
    </source>
</evidence>
<dbReference type="GeneID" id="11595152"/>
<dbReference type="PANTHER" id="PTHR42939:SF1">
    <property type="entry name" value="ABC TRANSPORTER ATP-BINDING PROTEIN ALBC-RELATED"/>
    <property type="match status" value="1"/>
</dbReference>
<accession>G7VB24</accession>
<proteinExistence type="predicted"/>
<evidence type="ECO:0000256" key="3">
    <source>
        <dbReference type="ARBA" id="ARBA00022840"/>
    </source>
</evidence>
<dbReference type="RefSeq" id="WP_014288162.1">
    <property type="nucleotide sequence ID" value="NC_016645.1"/>
</dbReference>
<evidence type="ECO:0000313" key="5">
    <source>
        <dbReference type="EMBL" id="AET32334.1"/>
    </source>
</evidence>
<dbReference type="AlphaFoldDB" id="G7VB24"/>
<dbReference type="KEGG" id="pyr:P186_0893"/>
<reference evidence="5 6" key="1">
    <citation type="journal article" date="2012" name="J. Bacteriol.">
        <title>Complete genome sequence of strain 1860, a crenarchaeon of the genus pyrobaculum able to grow with various electron acceptors.</title>
        <authorList>
            <person name="Mardanov A.V."/>
            <person name="Gumerov V.M."/>
            <person name="Slobodkina G.B."/>
            <person name="Beletsky A.V."/>
            <person name="Bonch-Osmolovskaya E.A."/>
            <person name="Ravin N.V."/>
            <person name="Skryabin K.G."/>
        </authorList>
    </citation>
    <scope>NUCLEOTIDE SEQUENCE [LARGE SCALE GENOMIC DNA]</scope>
    <source>
        <strain evidence="5 6">1860</strain>
    </source>
</reference>
<dbReference type="EMBL" id="CP003098">
    <property type="protein sequence ID" value="AET32334.1"/>
    <property type="molecule type" value="Genomic_DNA"/>
</dbReference>
<keyword evidence="2" id="KW-0547">Nucleotide-binding</keyword>
<dbReference type="HOGENOM" id="CLU_2534818_0_0_2"/>
<gene>
    <name evidence="5" type="ORF">P186_0893</name>
</gene>
<dbReference type="PANTHER" id="PTHR42939">
    <property type="entry name" value="ABC TRANSPORTER ATP-BINDING PROTEIN ALBC-RELATED"/>
    <property type="match status" value="1"/>
</dbReference>
<dbReference type="InterPro" id="IPR051782">
    <property type="entry name" value="ABC_Transporter_VariousFunc"/>
</dbReference>
<dbReference type="Proteomes" id="UP000005867">
    <property type="component" value="Chromosome"/>
</dbReference>
<organism evidence="5 6">
    <name type="scientific">Pyrobaculum ferrireducens</name>
    <dbReference type="NCBI Taxonomy" id="1104324"/>
    <lineage>
        <taxon>Archaea</taxon>
        <taxon>Thermoproteota</taxon>
        <taxon>Thermoprotei</taxon>
        <taxon>Thermoproteales</taxon>
        <taxon>Thermoproteaceae</taxon>
        <taxon>Pyrobaculum</taxon>
    </lineage>
</organism>
<dbReference type="Pfam" id="PF00005">
    <property type="entry name" value="ABC_tran"/>
    <property type="match status" value="1"/>
</dbReference>
<dbReference type="GO" id="GO:0005524">
    <property type="term" value="F:ATP binding"/>
    <property type="evidence" value="ECO:0007669"/>
    <property type="project" value="UniProtKB-KW"/>
</dbReference>
<evidence type="ECO:0000256" key="2">
    <source>
        <dbReference type="ARBA" id="ARBA00022741"/>
    </source>
</evidence>
<keyword evidence="6" id="KW-1185">Reference proteome</keyword>
<dbReference type="BioCyc" id="PSP1104324:GJSN-873-MONOMER"/>